<gene>
    <name evidence="3" type="ORF">SAMN05421546_1536</name>
</gene>
<organism evidence="3 4">
    <name type="scientific">Solilutibacter tolerans</name>
    <dbReference type="NCBI Taxonomy" id="1604334"/>
    <lineage>
        <taxon>Bacteria</taxon>
        <taxon>Pseudomonadati</taxon>
        <taxon>Pseudomonadota</taxon>
        <taxon>Gammaproteobacteria</taxon>
        <taxon>Lysobacterales</taxon>
        <taxon>Lysobacteraceae</taxon>
        <taxon>Solilutibacter</taxon>
    </lineage>
</organism>
<dbReference type="STRING" id="1604334.SAMN05421546_1536"/>
<dbReference type="EMBL" id="FTLW01000003">
    <property type="protein sequence ID" value="SIQ60073.1"/>
    <property type="molecule type" value="Genomic_DNA"/>
</dbReference>
<dbReference type="InterPro" id="IPR008220">
    <property type="entry name" value="HAT_MetX-like"/>
</dbReference>
<dbReference type="Proteomes" id="UP000241788">
    <property type="component" value="Unassembled WGS sequence"/>
</dbReference>
<dbReference type="GO" id="GO:0004414">
    <property type="term" value="F:homoserine O-acetyltransferase activity"/>
    <property type="evidence" value="ECO:0007669"/>
    <property type="project" value="TreeGrafter"/>
</dbReference>
<keyword evidence="1 3" id="KW-0808">Transferase</keyword>
<dbReference type="PANTHER" id="PTHR32268:SF11">
    <property type="entry name" value="HOMOSERINE O-ACETYLTRANSFERASE"/>
    <property type="match status" value="1"/>
</dbReference>
<evidence type="ECO:0000313" key="4">
    <source>
        <dbReference type="Proteomes" id="UP000241788"/>
    </source>
</evidence>
<dbReference type="NCBIfam" id="NF006449">
    <property type="entry name" value="PRK08775.1"/>
    <property type="match status" value="1"/>
</dbReference>
<sequence length="338" mass="36114">MSLVAASFHASSESAIDPACRFGHSHHALESVAEQGILPCALALKHAGARDVAVRWELSGPAQAPILIVAGGISATRHVLANDSDRTDGWWQAQANFLRRYRVLAIDWLGDGDGLDAPIDSADQADAIASVLDALGIAKVRAFVGASYGAMVGLQFAARYSHRLSALVAISGAHRSHPWSSALRSIQRKIVELGGLQCDDGHGLALARQLAMLSYRTPQEFAERFAEAVTVEGARAVCPAEGYLEACGQRAITRFDATAYRRLSESIDLHRVEPEAVRVPLSVIAIDSDQLVPSEDLAELAVRAPDAWLHLVSSRYGHDAFLKETAAITAALNDALDA</sequence>
<dbReference type="SUPFAM" id="SSF53474">
    <property type="entry name" value="alpha/beta-Hydrolases"/>
    <property type="match status" value="1"/>
</dbReference>
<proteinExistence type="predicted"/>
<protein>
    <submittedName>
        <fullName evidence="3">Homoserine O-acetyltransferase</fullName>
    </submittedName>
</protein>
<dbReference type="Pfam" id="PF00561">
    <property type="entry name" value="Abhydrolase_1"/>
    <property type="match status" value="1"/>
</dbReference>
<evidence type="ECO:0000259" key="2">
    <source>
        <dbReference type="Pfam" id="PF00561"/>
    </source>
</evidence>
<dbReference type="GO" id="GO:0009086">
    <property type="term" value="P:methionine biosynthetic process"/>
    <property type="evidence" value="ECO:0007669"/>
    <property type="project" value="TreeGrafter"/>
</dbReference>
<dbReference type="RefSeq" id="WP_083688413.1">
    <property type="nucleotide sequence ID" value="NZ_FTLW01000003.1"/>
</dbReference>
<evidence type="ECO:0000313" key="3">
    <source>
        <dbReference type="EMBL" id="SIQ60073.1"/>
    </source>
</evidence>
<name>A0A1N6U386_9GAMM</name>
<keyword evidence="4" id="KW-1185">Reference proteome</keyword>
<accession>A0A1N6U386</accession>
<dbReference type="AlphaFoldDB" id="A0A1N6U386"/>
<dbReference type="Gene3D" id="3.40.50.1820">
    <property type="entry name" value="alpha/beta hydrolase"/>
    <property type="match status" value="1"/>
</dbReference>
<dbReference type="InterPro" id="IPR029058">
    <property type="entry name" value="AB_hydrolase_fold"/>
</dbReference>
<dbReference type="OrthoDB" id="9800754at2"/>
<reference evidence="4" key="1">
    <citation type="submission" date="2017-01" db="EMBL/GenBank/DDBJ databases">
        <authorList>
            <person name="Varghese N."/>
            <person name="Submissions S."/>
        </authorList>
    </citation>
    <scope>NUCLEOTIDE SEQUENCE [LARGE SCALE GENOMIC DNA]</scope>
    <source>
        <strain evidence="4">UM1</strain>
    </source>
</reference>
<feature type="domain" description="AB hydrolase-1" evidence="2">
    <location>
        <begin position="87"/>
        <end position="324"/>
    </location>
</feature>
<dbReference type="InterPro" id="IPR000073">
    <property type="entry name" value="AB_hydrolase_1"/>
</dbReference>
<evidence type="ECO:0000256" key="1">
    <source>
        <dbReference type="ARBA" id="ARBA00022679"/>
    </source>
</evidence>
<dbReference type="PANTHER" id="PTHR32268">
    <property type="entry name" value="HOMOSERINE O-ACETYLTRANSFERASE"/>
    <property type="match status" value="1"/>
</dbReference>
<dbReference type="GO" id="GO:0009092">
    <property type="term" value="P:homoserine metabolic process"/>
    <property type="evidence" value="ECO:0007669"/>
    <property type="project" value="TreeGrafter"/>
</dbReference>